<proteinExistence type="predicted"/>
<keyword evidence="1" id="KW-0175">Coiled coil</keyword>
<accession>A0A0D6P7E5</accession>
<evidence type="ECO:0000313" key="2">
    <source>
        <dbReference type="EMBL" id="GAN77675.1"/>
    </source>
</evidence>
<sequence length="215" mass="24073">MSTRYVTHRDALSPDPPFSADGLREIFATQITNRRKNGRPMYVMPPDDALAILAAVLNRWHAHFYRLQAQRQANDDARRAEAAIAELREVLPRIEASCRPVPGRDDTFGLWRHRAAARLLEAVQRDASRIVWQQRVVVRSNGRDDNPASWQSLADVLPVDFAEAWQTVNPPAGASESGPLVTFLSVIIPALNGEQPSPASIRRRLVERRGRASEA</sequence>
<gene>
    <name evidence="2" type="ORF">Asru_0414_02</name>
</gene>
<dbReference type="AlphaFoldDB" id="A0A0D6P7E5"/>
<evidence type="ECO:0000256" key="1">
    <source>
        <dbReference type="SAM" id="Coils"/>
    </source>
</evidence>
<protein>
    <submittedName>
        <fullName evidence="2">Uncharacterized protein</fullName>
    </submittedName>
</protein>
<organism evidence="2 3">
    <name type="scientific">Acidisphaera rubrifaciens HS-AP3</name>
    <dbReference type="NCBI Taxonomy" id="1231350"/>
    <lineage>
        <taxon>Bacteria</taxon>
        <taxon>Pseudomonadati</taxon>
        <taxon>Pseudomonadota</taxon>
        <taxon>Alphaproteobacteria</taxon>
        <taxon>Acetobacterales</taxon>
        <taxon>Acetobacteraceae</taxon>
        <taxon>Acidisphaera</taxon>
    </lineage>
</organism>
<feature type="coiled-coil region" evidence="1">
    <location>
        <begin position="70"/>
        <end position="97"/>
    </location>
</feature>
<comment type="caution">
    <text evidence="2">The sequence shown here is derived from an EMBL/GenBank/DDBJ whole genome shotgun (WGS) entry which is preliminary data.</text>
</comment>
<dbReference type="EMBL" id="BANB01000414">
    <property type="protein sequence ID" value="GAN77675.1"/>
    <property type="molecule type" value="Genomic_DNA"/>
</dbReference>
<evidence type="ECO:0000313" key="3">
    <source>
        <dbReference type="Proteomes" id="UP000032680"/>
    </source>
</evidence>
<dbReference type="Proteomes" id="UP000032680">
    <property type="component" value="Unassembled WGS sequence"/>
</dbReference>
<name>A0A0D6P7E5_9PROT</name>
<dbReference type="RefSeq" id="WP_148360570.1">
    <property type="nucleotide sequence ID" value="NZ_BANB01000414.1"/>
</dbReference>
<reference evidence="2 3" key="1">
    <citation type="submission" date="2012-11" db="EMBL/GenBank/DDBJ databases">
        <title>Whole genome sequence of Acidisphaera rubrifaciens HS-AP3.</title>
        <authorList>
            <person name="Azuma Y."/>
            <person name="Higashiura N."/>
            <person name="Hirakawa H."/>
            <person name="Matsushita K."/>
        </authorList>
    </citation>
    <scope>NUCLEOTIDE SEQUENCE [LARGE SCALE GENOMIC DNA]</scope>
    <source>
        <strain evidence="2 3">HS-AP3</strain>
    </source>
</reference>
<keyword evidence="3" id="KW-1185">Reference proteome</keyword>